<dbReference type="GO" id="GO:0004601">
    <property type="term" value="F:peroxidase activity"/>
    <property type="evidence" value="ECO:0007669"/>
    <property type="project" value="InterPro"/>
</dbReference>
<name>A0A7S1A4W1_NOCSC</name>
<gene>
    <name evidence="4" type="ORF">NSCI0253_LOCUS17168</name>
</gene>
<dbReference type="PROSITE" id="PS00435">
    <property type="entry name" value="PEROXIDASE_1"/>
    <property type="match status" value="1"/>
</dbReference>
<dbReference type="GO" id="GO:0000302">
    <property type="term" value="P:response to reactive oxygen species"/>
    <property type="evidence" value="ECO:0007669"/>
    <property type="project" value="TreeGrafter"/>
</dbReference>
<dbReference type="Gene3D" id="1.10.520.10">
    <property type="match status" value="2"/>
</dbReference>
<reference evidence="4" key="1">
    <citation type="submission" date="2021-01" db="EMBL/GenBank/DDBJ databases">
        <authorList>
            <person name="Corre E."/>
            <person name="Pelletier E."/>
            <person name="Niang G."/>
            <person name="Scheremetjew M."/>
            <person name="Finn R."/>
            <person name="Kale V."/>
            <person name="Holt S."/>
            <person name="Cochrane G."/>
            <person name="Meng A."/>
            <person name="Brown T."/>
            <person name="Cohen L."/>
        </authorList>
    </citation>
    <scope>NUCLEOTIDE SEQUENCE</scope>
</reference>
<feature type="domain" description="Plant heme peroxidase family profile" evidence="3">
    <location>
        <begin position="96"/>
        <end position="364"/>
    </location>
</feature>
<dbReference type="GO" id="GO:0020037">
    <property type="term" value="F:heme binding"/>
    <property type="evidence" value="ECO:0007669"/>
    <property type="project" value="InterPro"/>
</dbReference>
<evidence type="ECO:0000256" key="1">
    <source>
        <dbReference type="ARBA" id="ARBA00023002"/>
    </source>
</evidence>
<keyword evidence="1" id="KW-0560">Oxidoreductase</keyword>
<dbReference type="Gene3D" id="1.10.420.10">
    <property type="entry name" value="Peroxidase, domain 2"/>
    <property type="match status" value="2"/>
</dbReference>
<dbReference type="EMBL" id="HBFQ01024315">
    <property type="protein sequence ID" value="CAD8842820.1"/>
    <property type="molecule type" value="Transcribed_RNA"/>
</dbReference>
<organism evidence="4">
    <name type="scientific">Noctiluca scintillans</name>
    <name type="common">Sea sparkle</name>
    <name type="synonym">Red tide dinoflagellate</name>
    <dbReference type="NCBI Taxonomy" id="2966"/>
    <lineage>
        <taxon>Eukaryota</taxon>
        <taxon>Sar</taxon>
        <taxon>Alveolata</taxon>
        <taxon>Dinophyceae</taxon>
        <taxon>Noctilucales</taxon>
        <taxon>Noctilucaceae</taxon>
        <taxon>Noctiluca</taxon>
    </lineage>
</organism>
<dbReference type="InterPro" id="IPR044831">
    <property type="entry name" value="Ccp1-like"/>
</dbReference>
<dbReference type="PANTHER" id="PTHR31356">
    <property type="entry name" value="THYLAKOID LUMENAL 29 KDA PROTEIN, CHLOROPLASTIC-RELATED"/>
    <property type="match status" value="1"/>
</dbReference>
<dbReference type="GO" id="GO:0034599">
    <property type="term" value="P:cellular response to oxidative stress"/>
    <property type="evidence" value="ECO:0007669"/>
    <property type="project" value="InterPro"/>
</dbReference>
<evidence type="ECO:0000256" key="2">
    <source>
        <dbReference type="RuleBase" id="RU004241"/>
    </source>
</evidence>
<evidence type="ECO:0000259" key="3">
    <source>
        <dbReference type="PROSITE" id="PS50873"/>
    </source>
</evidence>
<accession>A0A7S1A4W1</accession>
<dbReference type="GO" id="GO:0042744">
    <property type="term" value="P:hydrogen peroxide catabolic process"/>
    <property type="evidence" value="ECO:0007669"/>
    <property type="project" value="TreeGrafter"/>
</dbReference>
<dbReference type="InterPro" id="IPR002016">
    <property type="entry name" value="Haem_peroxidase"/>
</dbReference>
<dbReference type="Pfam" id="PF00141">
    <property type="entry name" value="peroxidase"/>
    <property type="match status" value="1"/>
</dbReference>
<dbReference type="PROSITE" id="PS50873">
    <property type="entry name" value="PEROXIDASE_4"/>
    <property type="match status" value="1"/>
</dbReference>
<dbReference type="InterPro" id="IPR019793">
    <property type="entry name" value="Peroxidases_heam-ligand_BS"/>
</dbReference>
<dbReference type="AlphaFoldDB" id="A0A7S1A4W1"/>
<proteinExistence type="inferred from homology"/>
<sequence length="368" mass="42669">MADRKPLPVLTREHVDAVRAMLLEDNIIIDKMPESPYLRIGFHIAATYDRHVGGGWNMLWSRHELKEQGLLDDILLVYWDILLDYFELNQHRMHGMSKADYLSFVIYLYCLKSTYSPNITWRAGRSDPLFPKNPTERRPHFQDAMYDTYKPEPAMNAHQLRLFFARVGIQTDEEIVLLMAGHTYGSARGFPYLGEFADSSGESNDLATTSRTSTCDVWGCYYKHLLTFEWEVGCPTFCSTCMWSATWADKYEYNERDPYNTTWIAAPSNYTKPQAWGKVCEANLAKRGLVEYRNVGGENLMRLPVDIALLEDQRFRSIMVKYVGEEHRTQFGLDFGRAYSKLLEVGVPEEHLYEVVRYTANVPHQEGY</sequence>
<protein>
    <recommendedName>
        <fullName evidence="3">Plant heme peroxidase family profile domain-containing protein</fullName>
    </recommendedName>
</protein>
<dbReference type="SUPFAM" id="SSF48113">
    <property type="entry name" value="Heme-dependent peroxidases"/>
    <property type="match status" value="1"/>
</dbReference>
<dbReference type="InterPro" id="IPR010255">
    <property type="entry name" value="Haem_peroxidase_sf"/>
</dbReference>
<dbReference type="PANTHER" id="PTHR31356:SF66">
    <property type="entry name" value="CATALASE-PEROXIDASE"/>
    <property type="match status" value="1"/>
</dbReference>
<comment type="similarity">
    <text evidence="2">Belongs to the peroxidase family.</text>
</comment>
<evidence type="ECO:0000313" key="4">
    <source>
        <dbReference type="EMBL" id="CAD8842820.1"/>
    </source>
</evidence>